<reference evidence="2" key="2">
    <citation type="submission" date="2020-06" db="EMBL/GenBank/DDBJ databases">
        <title>Helianthus annuus Genome sequencing and assembly Release 2.</title>
        <authorList>
            <person name="Gouzy J."/>
            <person name="Langlade N."/>
            <person name="Munos S."/>
        </authorList>
    </citation>
    <scope>NUCLEOTIDE SEQUENCE</scope>
    <source>
        <tissue evidence="2">Leaves</tissue>
    </source>
</reference>
<dbReference type="Proteomes" id="UP000215914">
    <property type="component" value="Unassembled WGS sequence"/>
</dbReference>
<feature type="transmembrane region" description="Helical" evidence="1">
    <location>
        <begin position="21"/>
        <end position="45"/>
    </location>
</feature>
<reference evidence="2" key="1">
    <citation type="journal article" date="2017" name="Nature">
        <title>The sunflower genome provides insights into oil metabolism, flowering and Asterid evolution.</title>
        <authorList>
            <person name="Badouin H."/>
            <person name="Gouzy J."/>
            <person name="Grassa C.J."/>
            <person name="Murat F."/>
            <person name="Staton S.E."/>
            <person name="Cottret L."/>
            <person name="Lelandais-Briere C."/>
            <person name="Owens G.L."/>
            <person name="Carrere S."/>
            <person name="Mayjonade B."/>
            <person name="Legrand L."/>
            <person name="Gill N."/>
            <person name="Kane N.C."/>
            <person name="Bowers J.E."/>
            <person name="Hubner S."/>
            <person name="Bellec A."/>
            <person name="Berard A."/>
            <person name="Berges H."/>
            <person name="Blanchet N."/>
            <person name="Boniface M.C."/>
            <person name="Brunel D."/>
            <person name="Catrice O."/>
            <person name="Chaidir N."/>
            <person name="Claudel C."/>
            <person name="Donnadieu C."/>
            <person name="Faraut T."/>
            <person name="Fievet G."/>
            <person name="Helmstetter N."/>
            <person name="King M."/>
            <person name="Knapp S.J."/>
            <person name="Lai Z."/>
            <person name="Le Paslier M.C."/>
            <person name="Lippi Y."/>
            <person name="Lorenzon L."/>
            <person name="Mandel J.R."/>
            <person name="Marage G."/>
            <person name="Marchand G."/>
            <person name="Marquand E."/>
            <person name="Bret-Mestries E."/>
            <person name="Morien E."/>
            <person name="Nambeesan S."/>
            <person name="Nguyen T."/>
            <person name="Pegot-Espagnet P."/>
            <person name="Pouilly N."/>
            <person name="Raftis F."/>
            <person name="Sallet E."/>
            <person name="Schiex T."/>
            <person name="Thomas J."/>
            <person name="Vandecasteele C."/>
            <person name="Vares D."/>
            <person name="Vear F."/>
            <person name="Vautrin S."/>
            <person name="Crespi M."/>
            <person name="Mangin B."/>
            <person name="Burke J.M."/>
            <person name="Salse J."/>
            <person name="Munos S."/>
            <person name="Vincourt P."/>
            <person name="Rieseberg L.H."/>
            <person name="Langlade N.B."/>
        </authorList>
    </citation>
    <scope>NUCLEOTIDE SEQUENCE</scope>
    <source>
        <tissue evidence="2">Leaves</tissue>
    </source>
</reference>
<keyword evidence="1" id="KW-0472">Membrane</keyword>
<dbReference type="Gramene" id="mRNA:HanXRQr2_Chr06g0270541">
    <property type="protein sequence ID" value="CDS:HanXRQr2_Chr06g0270541.1"/>
    <property type="gene ID" value="HanXRQr2_Chr06g0270541"/>
</dbReference>
<keyword evidence="3" id="KW-1185">Reference proteome</keyword>
<name>A0A9K3IV89_HELAN</name>
<dbReference type="AlphaFoldDB" id="A0A9K3IV89"/>
<keyword evidence="1" id="KW-0812">Transmembrane</keyword>
<gene>
    <name evidence="2" type="ORF">HanXRQr2_Chr06g0270541</name>
</gene>
<evidence type="ECO:0000256" key="1">
    <source>
        <dbReference type="SAM" id="Phobius"/>
    </source>
</evidence>
<keyword evidence="1" id="KW-1133">Transmembrane helix</keyword>
<dbReference type="EMBL" id="MNCJ02000321">
    <property type="protein sequence ID" value="KAF5803370.1"/>
    <property type="molecule type" value="Genomic_DNA"/>
</dbReference>
<comment type="caution">
    <text evidence="2">The sequence shown here is derived from an EMBL/GenBank/DDBJ whole genome shotgun (WGS) entry which is preliminary data.</text>
</comment>
<evidence type="ECO:0000313" key="3">
    <source>
        <dbReference type="Proteomes" id="UP000215914"/>
    </source>
</evidence>
<organism evidence="2 3">
    <name type="scientific">Helianthus annuus</name>
    <name type="common">Common sunflower</name>
    <dbReference type="NCBI Taxonomy" id="4232"/>
    <lineage>
        <taxon>Eukaryota</taxon>
        <taxon>Viridiplantae</taxon>
        <taxon>Streptophyta</taxon>
        <taxon>Embryophyta</taxon>
        <taxon>Tracheophyta</taxon>
        <taxon>Spermatophyta</taxon>
        <taxon>Magnoliopsida</taxon>
        <taxon>eudicotyledons</taxon>
        <taxon>Gunneridae</taxon>
        <taxon>Pentapetalae</taxon>
        <taxon>asterids</taxon>
        <taxon>campanulids</taxon>
        <taxon>Asterales</taxon>
        <taxon>Asteraceae</taxon>
        <taxon>Asteroideae</taxon>
        <taxon>Heliantheae alliance</taxon>
        <taxon>Heliantheae</taxon>
        <taxon>Helianthus</taxon>
    </lineage>
</organism>
<sequence>MEKPGRPLCLTSTRHTLSVCLVWFIFVLIIQLSQLPLFSPSCFYFDQMKL</sequence>
<evidence type="ECO:0000313" key="2">
    <source>
        <dbReference type="EMBL" id="KAF5803370.1"/>
    </source>
</evidence>
<proteinExistence type="predicted"/>
<accession>A0A9K3IV89</accession>
<protein>
    <submittedName>
        <fullName evidence="2">Uncharacterized protein</fullName>
    </submittedName>
</protein>